<keyword evidence="5" id="KW-0175">Coiled coil</keyword>
<evidence type="ECO:0000256" key="1">
    <source>
        <dbReference type="ARBA" id="ARBA00022723"/>
    </source>
</evidence>
<sequence>MSSETVFCFNCAQQRASHRNDIGDRVCTSCNSEFCELVEATRQPSPPGNVMISSLSFELPRGLAGAAPRPGNSGARVMIIHETVDLSNFSGAFQMGDYASQDSLQAIMSRLMQAYQPPRQPTSRTVVDSLPRLPVRPQDTCSKDDECCQHWASCAAGEPCTVCHETFEGGHQVLELPCKHCFHEDCILPWLKEHNTCPVCRHKLEVEEGSSEEREGNRTQNGAVRRYIRLAQQVDDLGQQLASLQTAAQVQVSQLLEGGNVEGAESGTVGSRTPLAELSDRLAATQRALQVAQSRLQSLESMIRGHQSLQSIAQRVVQANRHRHHQQQQQQQGHSDAVLDAQLLPGLARDLRGLRRQEGSMSNIRLGGTDSNADNARNQQSIAAEQDLLSARQELLTRLTAAESLHRDAMSVVDRHTTANPDMPTDAAATAVVDGAQLLNPARAQQGLVRNSESGLAVIAMEFAVGPLPMDLVVQPLQLDDLPHNGPAVTALAEVPLLPLPVQDRVDDSTLSSTNEVTGSNRDMSRDPFIDQSIPVQRNVEGSTIGTTLQLSDTVTNTVEGERVPSRTSSAGVGALALGLAGAAAAGALGSMQWLFRR</sequence>
<keyword evidence="10" id="KW-1185">Reference proteome</keyword>
<feature type="domain" description="RING-type" evidence="8">
    <location>
        <begin position="160"/>
        <end position="201"/>
    </location>
</feature>
<dbReference type="InterPro" id="IPR051834">
    <property type="entry name" value="RING_finger_E3_ligase"/>
</dbReference>
<keyword evidence="3" id="KW-0862">Zinc</keyword>
<dbReference type="Gene3D" id="3.30.40.10">
    <property type="entry name" value="Zinc/RING finger domain, C3HC4 (zinc finger)"/>
    <property type="match status" value="1"/>
</dbReference>
<comment type="caution">
    <text evidence="9">The sequence shown here is derived from an EMBL/GenBank/DDBJ whole genome shotgun (WGS) entry which is preliminary data.</text>
</comment>
<dbReference type="GO" id="GO:0005634">
    <property type="term" value="C:nucleus"/>
    <property type="evidence" value="ECO:0007669"/>
    <property type="project" value="TreeGrafter"/>
</dbReference>
<feature type="coiled-coil region" evidence="5">
    <location>
        <begin position="275"/>
        <end position="302"/>
    </location>
</feature>
<protein>
    <recommendedName>
        <fullName evidence="8">RING-type domain-containing protein</fullName>
    </recommendedName>
</protein>
<accession>A0A250XJA7</accession>
<keyword evidence="7" id="KW-1133">Transmembrane helix</keyword>
<keyword evidence="1" id="KW-0479">Metal-binding</keyword>
<dbReference type="STRING" id="1157962.A0A250XJA7"/>
<evidence type="ECO:0000256" key="2">
    <source>
        <dbReference type="ARBA" id="ARBA00022771"/>
    </source>
</evidence>
<reference evidence="9 10" key="1">
    <citation type="submission" date="2017-08" db="EMBL/GenBank/DDBJ databases">
        <title>Acidophilic green algal genome provides insights into adaptation to an acidic environment.</title>
        <authorList>
            <person name="Hirooka S."/>
            <person name="Hirose Y."/>
            <person name="Kanesaki Y."/>
            <person name="Higuchi S."/>
            <person name="Fujiwara T."/>
            <person name="Onuma R."/>
            <person name="Era A."/>
            <person name="Ohbayashi R."/>
            <person name="Uzuka A."/>
            <person name="Nozaki H."/>
            <person name="Yoshikawa H."/>
            <person name="Miyagishima S.Y."/>
        </authorList>
    </citation>
    <scope>NUCLEOTIDE SEQUENCE [LARGE SCALE GENOMIC DNA]</scope>
    <source>
        <strain evidence="9 10">NIES-2499</strain>
    </source>
</reference>
<gene>
    <name evidence="9" type="ORF">CEUSTIGMA_g10583.t1</name>
</gene>
<feature type="region of interest" description="Disordered" evidence="6">
    <location>
        <begin position="506"/>
        <end position="528"/>
    </location>
</feature>
<organism evidence="9 10">
    <name type="scientific">Chlamydomonas eustigma</name>
    <dbReference type="NCBI Taxonomy" id="1157962"/>
    <lineage>
        <taxon>Eukaryota</taxon>
        <taxon>Viridiplantae</taxon>
        <taxon>Chlorophyta</taxon>
        <taxon>core chlorophytes</taxon>
        <taxon>Chlorophyceae</taxon>
        <taxon>CS clade</taxon>
        <taxon>Chlamydomonadales</taxon>
        <taxon>Chlamydomonadaceae</taxon>
        <taxon>Chlamydomonas</taxon>
    </lineage>
</organism>
<dbReference type="SUPFAM" id="SSF57850">
    <property type="entry name" value="RING/U-box"/>
    <property type="match status" value="1"/>
</dbReference>
<keyword evidence="7" id="KW-0812">Transmembrane</keyword>
<evidence type="ECO:0000256" key="5">
    <source>
        <dbReference type="SAM" id="Coils"/>
    </source>
</evidence>
<dbReference type="AlphaFoldDB" id="A0A250XJA7"/>
<name>A0A250XJA7_9CHLO</name>
<dbReference type="InterPro" id="IPR001841">
    <property type="entry name" value="Znf_RING"/>
</dbReference>
<dbReference type="EMBL" id="BEGY01000093">
    <property type="protein sequence ID" value="GAX83157.1"/>
    <property type="molecule type" value="Genomic_DNA"/>
</dbReference>
<evidence type="ECO:0000259" key="8">
    <source>
        <dbReference type="PROSITE" id="PS50089"/>
    </source>
</evidence>
<feature type="transmembrane region" description="Helical" evidence="7">
    <location>
        <begin position="573"/>
        <end position="596"/>
    </location>
</feature>
<feature type="compositionally biased region" description="Polar residues" evidence="6">
    <location>
        <begin position="359"/>
        <end position="375"/>
    </location>
</feature>
<evidence type="ECO:0000256" key="3">
    <source>
        <dbReference type="ARBA" id="ARBA00022833"/>
    </source>
</evidence>
<dbReference type="GO" id="GO:0008270">
    <property type="term" value="F:zinc ion binding"/>
    <property type="evidence" value="ECO:0007669"/>
    <property type="project" value="UniProtKB-KW"/>
</dbReference>
<dbReference type="Pfam" id="PF13639">
    <property type="entry name" value="zf-RING_2"/>
    <property type="match status" value="1"/>
</dbReference>
<dbReference type="PANTHER" id="PTHR45931:SF3">
    <property type="entry name" value="RING ZINC FINGER-CONTAINING PROTEIN"/>
    <property type="match status" value="1"/>
</dbReference>
<evidence type="ECO:0000256" key="7">
    <source>
        <dbReference type="SAM" id="Phobius"/>
    </source>
</evidence>
<evidence type="ECO:0000256" key="6">
    <source>
        <dbReference type="SAM" id="MobiDB-lite"/>
    </source>
</evidence>
<proteinExistence type="predicted"/>
<dbReference type="SMART" id="SM00184">
    <property type="entry name" value="RING"/>
    <property type="match status" value="1"/>
</dbReference>
<feature type="compositionally biased region" description="Polar residues" evidence="6">
    <location>
        <begin position="509"/>
        <end position="522"/>
    </location>
</feature>
<dbReference type="PANTHER" id="PTHR45931">
    <property type="entry name" value="SI:CH211-59O9.10"/>
    <property type="match status" value="1"/>
</dbReference>
<dbReference type="CDD" id="cd16667">
    <property type="entry name" value="RING-H2_RNF126-like"/>
    <property type="match status" value="1"/>
</dbReference>
<feature type="region of interest" description="Disordered" evidence="6">
    <location>
        <begin position="355"/>
        <end position="375"/>
    </location>
</feature>
<keyword evidence="7" id="KW-0472">Membrane</keyword>
<dbReference type="OrthoDB" id="21204at2759"/>
<evidence type="ECO:0000313" key="9">
    <source>
        <dbReference type="EMBL" id="GAX83157.1"/>
    </source>
</evidence>
<dbReference type="GO" id="GO:0006511">
    <property type="term" value="P:ubiquitin-dependent protein catabolic process"/>
    <property type="evidence" value="ECO:0007669"/>
    <property type="project" value="TreeGrafter"/>
</dbReference>
<dbReference type="GO" id="GO:0061630">
    <property type="term" value="F:ubiquitin protein ligase activity"/>
    <property type="evidence" value="ECO:0007669"/>
    <property type="project" value="TreeGrafter"/>
</dbReference>
<evidence type="ECO:0000256" key="4">
    <source>
        <dbReference type="PROSITE-ProRule" id="PRU00175"/>
    </source>
</evidence>
<dbReference type="InterPro" id="IPR013083">
    <property type="entry name" value="Znf_RING/FYVE/PHD"/>
</dbReference>
<dbReference type="PROSITE" id="PS50089">
    <property type="entry name" value="ZF_RING_2"/>
    <property type="match status" value="1"/>
</dbReference>
<dbReference type="Proteomes" id="UP000232323">
    <property type="component" value="Unassembled WGS sequence"/>
</dbReference>
<evidence type="ECO:0000313" key="10">
    <source>
        <dbReference type="Proteomes" id="UP000232323"/>
    </source>
</evidence>
<keyword evidence="2 4" id="KW-0863">Zinc-finger</keyword>